<accession>A0A6B3N899</accession>
<gene>
    <name evidence="1" type="ORF">F6J89_09350</name>
</gene>
<sequence>THTFTLGDETSMAANVCGPAFGYLKAGISLHQR</sequence>
<name>A0A6B3N899_9CYAN</name>
<protein>
    <submittedName>
        <fullName evidence="1">Saccharopine dehydrogenase-like oxidoreductase</fullName>
    </submittedName>
</protein>
<dbReference type="EMBL" id="JAAHFQ010000137">
    <property type="protein sequence ID" value="NER27820.1"/>
    <property type="molecule type" value="Genomic_DNA"/>
</dbReference>
<organism evidence="1">
    <name type="scientific">Symploca sp. SIO1C4</name>
    <dbReference type="NCBI Taxonomy" id="2607765"/>
    <lineage>
        <taxon>Bacteria</taxon>
        <taxon>Bacillati</taxon>
        <taxon>Cyanobacteriota</taxon>
        <taxon>Cyanophyceae</taxon>
        <taxon>Coleofasciculales</taxon>
        <taxon>Coleofasciculaceae</taxon>
        <taxon>Symploca</taxon>
    </lineage>
</organism>
<evidence type="ECO:0000313" key="1">
    <source>
        <dbReference type="EMBL" id="NER27820.1"/>
    </source>
</evidence>
<dbReference type="AlphaFoldDB" id="A0A6B3N899"/>
<comment type="caution">
    <text evidence="1">The sequence shown here is derived from an EMBL/GenBank/DDBJ whole genome shotgun (WGS) entry which is preliminary data.</text>
</comment>
<feature type="non-terminal residue" evidence="1">
    <location>
        <position position="1"/>
    </location>
</feature>
<proteinExistence type="predicted"/>
<reference evidence="1" key="1">
    <citation type="submission" date="2019-11" db="EMBL/GenBank/DDBJ databases">
        <title>Genomic insights into an expanded diversity of filamentous marine cyanobacteria reveals the extraordinary biosynthetic potential of Moorea and Okeania.</title>
        <authorList>
            <person name="Ferreira Leao T."/>
            <person name="Wang M."/>
            <person name="Moss N."/>
            <person name="Da Silva R."/>
            <person name="Sanders J."/>
            <person name="Nurk S."/>
            <person name="Gurevich A."/>
            <person name="Humphrey G."/>
            <person name="Reher R."/>
            <person name="Zhu Q."/>
            <person name="Belda-Ferre P."/>
            <person name="Glukhov E."/>
            <person name="Rex R."/>
            <person name="Dorrestein P.C."/>
            <person name="Knight R."/>
            <person name="Pevzner P."/>
            <person name="Gerwick W.H."/>
            <person name="Gerwick L."/>
        </authorList>
    </citation>
    <scope>NUCLEOTIDE SEQUENCE</scope>
    <source>
        <strain evidence="1">SIO1C4</strain>
    </source>
</reference>